<dbReference type="Gene3D" id="2.30.40.10">
    <property type="entry name" value="Urease, subunit C, domain 1"/>
    <property type="match status" value="1"/>
</dbReference>
<feature type="binding site" evidence="8">
    <location>
        <position position="215"/>
    </location>
    <ligand>
        <name>Zn(2+)</name>
        <dbReference type="ChEBI" id="CHEBI:29105"/>
    </ligand>
</feature>
<dbReference type="InterPro" id="IPR006680">
    <property type="entry name" value="Amidohydro-rel"/>
</dbReference>
<evidence type="ECO:0000313" key="10">
    <source>
        <dbReference type="EMBL" id="TXS89812.1"/>
    </source>
</evidence>
<evidence type="ECO:0000256" key="1">
    <source>
        <dbReference type="ARBA" id="ARBA00010716"/>
    </source>
</evidence>
<dbReference type="RefSeq" id="WP_148070063.1">
    <property type="nucleotide sequence ID" value="NZ_VRZA01000009.1"/>
</dbReference>
<comment type="cofactor">
    <cofactor evidence="8">
        <name>a divalent metal cation</name>
        <dbReference type="ChEBI" id="CHEBI:60240"/>
    </cofactor>
    <text evidence="8">Binds 1 divalent metal cation per subunit.</text>
</comment>
<dbReference type="PIRSF" id="PIRSF038994">
    <property type="entry name" value="NagA"/>
    <property type="match status" value="1"/>
</dbReference>
<evidence type="ECO:0000256" key="5">
    <source>
        <dbReference type="PIRNR" id="PIRNR038994"/>
    </source>
</evidence>
<comment type="similarity">
    <text evidence="1 5">Belongs to the metallo-dependent hydrolases superfamily. NagA family.</text>
</comment>
<keyword evidence="11" id="KW-1185">Reference proteome</keyword>
<feature type="binding site" evidence="7">
    <location>
        <begin position="306"/>
        <end position="308"/>
    </location>
    <ligand>
        <name>substrate</name>
    </ligand>
</feature>
<dbReference type="InterPro" id="IPR003764">
    <property type="entry name" value="GlcNAc_6-P_deAcase"/>
</dbReference>
<dbReference type="GO" id="GO:0006046">
    <property type="term" value="P:N-acetylglucosamine catabolic process"/>
    <property type="evidence" value="ECO:0007669"/>
    <property type="project" value="TreeGrafter"/>
</dbReference>
<evidence type="ECO:0000256" key="3">
    <source>
        <dbReference type="ARBA" id="ARBA00022801"/>
    </source>
</evidence>
<feature type="binding site" evidence="7">
    <location>
        <position position="226"/>
    </location>
    <ligand>
        <name>substrate</name>
    </ligand>
</feature>
<feature type="binding site" evidence="7">
    <location>
        <position position="250"/>
    </location>
    <ligand>
        <name>substrate</name>
    </ligand>
</feature>
<evidence type="ECO:0000256" key="8">
    <source>
        <dbReference type="PIRSR" id="PIRSR038994-3"/>
    </source>
</evidence>
<dbReference type="InterPro" id="IPR011059">
    <property type="entry name" value="Metal-dep_hydrolase_composite"/>
</dbReference>
<evidence type="ECO:0000313" key="11">
    <source>
        <dbReference type="Proteomes" id="UP000321039"/>
    </source>
</evidence>
<feature type="domain" description="Amidohydrolase-related" evidence="9">
    <location>
        <begin position="52"/>
        <end position="376"/>
    </location>
</feature>
<proteinExistence type="inferred from homology"/>
<dbReference type="InterPro" id="IPR032466">
    <property type="entry name" value="Metal_Hydrolase"/>
</dbReference>
<organism evidence="10 11">
    <name type="scientific">Parahaliea maris</name>
    <dbReference type="NCBI Taxonomy" id="2716870"/>
    <lineage>
        <taxon>Bacteria</taxon>
        <taxon>Pseudomonadati</taxon>
        <taxon>Pseudomonadota</taxon>
        <taxon>Gammaproteobacteria</taxon>
        <taxon>Cellvibrionales</taxon>
        <taxon>Halieaceae</taxon>
        <taxon>Parahaliea</taxon>
    </lineage>
</organism>
<dbReference type="NCBIfam" id="TIGR00221">
    <property type="entry name" value="nagA"/>
    <property type="match status" value="1"/>
</dbReference>
<dbReference type="Pfam" id="PF01979">
    <property type="entry name" value="Amidohydro_1"/>
    <property type="match status" value="1"/>
</dbReference>
<reference evidence="10 11" key="1">
    <citation type="submission" date="2019-08" db="EMBL/GenBank/DDBJ databases">
        <title>Parahaliea maris sp. nov., isolated from the surface seawater.</title>
        <authorList>
            <person name="Liu Y."/>
        </authorList>
    </citation>
    <scope>NUCLEOTIDE SEQUENCE [LARGE SCALE GENOMIC DNA]</scope>
    <source>
        <strain evidence="10 11">HSLHS9</strain>
    </source>
</reference>
<keyword evidence="3 5" id="KW-0378">Hydrolase</keyword>
<evidence type="ECO:0000256" key="6">
    <source>
        <dbReference type="PIRSR" id="PIRSR038994-1"/>
    </source>
</evidence>
<name>A0A5C8ZQ51_9GAMM</name>
<accession>A0A5C8ZQ51</accession>
<feature type="binding site" evidence="7">
    <location>
        <begin position="218"/>
        <end position="219"/>
    </location>
    <ligand>
        <name>substrate</name>
    </ligand>
</feature>
<gene>
    <name evidence="10" type="primary">nagA</name>
    <name evidence="10" type="ORF">FV139_18940</name>
</gene>
<dbReference type="AlphaFoldDB" id="A0A5C8ZQ51"/>
<dbReference type="PANTHER" id="PTHR11113:SF14">
    <property type="entry name" value="N-ACETYLGLUCOSAMINE-6-PHOSPHATE DEACETYLASE"/>
    <property type="match status" value="1"/>
</dbReference>
<comment type="caution">
    <text evidence="10">The sequence shown here is derived from an EMBL/GenBank/DDBJ whole genome shotgun (WGS) entry which is preliminary data.</text>
</comment>
<dbReference type="EMBL" id="VRZA01000009">
    <property type="protein sequence ID" value="TXS89812.1"/>
    <property type="molecule type" value="Genomic_DNA"/>
</dbReference>
<dbReference type="SUPFAM" id="SSF51338">
    <property type="entry name" value="Composite domain of metallo-dependent hydrolases"/>
    <property type="match status" value="1"/>
</dbReference>
<dbReference type="Pfam" id="PF22643">
    <property type="entry name" value="NagA_N"/>
    <property type="match status" value="1"/>
</dbReference>
<evidence type="ECO:0000259" key="9">
    <source>
        <dbReference type="Pfam" id="PF01979"/>
    </source>
</evidence>
<sequence length="384" mass="41132">MSQTLRARRLFDGEQWREDCAVLIQQGLIDAILPAAELPPGTETIDLEDGLLAPGFIDIQVNGGGGVLFNNQPDAAGVERMVAAHRATGTTALLPTLISDTPAVHRAGVQAVLSAQGAGNPGVLGIHIEGPFFEVARRGTHRKDRIRQPEQHDIDWLASLGTQLSTVLTAAPEHLPPGTIAALTAAGVLVCAGHTNASYQQIVAARAEGLRGFTHLFNAMSPLTAREPGVVGAALDAPDCWVGIIADGHHVHPASIRIAHRTLPPGRLCLVTDAMSTVGDDKDWFEIYGERIQVREGRLVNAEGALAGSAIGMIDAVRYCHQQVGIELAECLRMASLYPATFLRREQQLGRIAPGFRADFVRLDDNLQVLDTWVAGARETHRSN</sequence>
<keyword evidence="4 5" id="KW-0119">Carbohydrate metabolism</keyword>
<dbReference type="GO" id="GO:0008448">
    <property type="term" value="F:N-acetylglucosamine-6-phosphate deacetylase activity"/>
    <property type="evidence" value="ECO:0007669"/>
    <property type="project" value="UniProtKB-EC"/>
</dbReference>
<evidence type="ECO:0000256" key="4">
    <source>
        <dbReference type="ARBA" id="ARBA00023277"/>
    </source>
</evidence>
<dbReference type="PANTHER" id="PTHR11113">
    <property type="entry name" value="N-ACETYLGLUCOSAMINE-6-PHOSPHATE DEACETYLASE"/>
    <property type="match status" value="1"/>
</dbReference>
<dbReference type="SUPFAM" id="SSF51556">
    <property type="entry name" value="Metallo-dependent hydrolases"/>
    <property type="match status" value="1"/>
</dbReference>
<protein>
    <submittedName>
        <fullName evidence="10">N-acetylglucosamine-6-phosphate deacetylase</fullName>
        <ecNumber evidence="10">3.5.1.25</ecNumber>
    </submittedName>
</protein>
<keyword evidence="2 8" id="KW-0479">Metal-binding</keyword>
<dbReference type="CDD" id="cd00854">
    <property type="entry name" value="NagA"/>
    <property type="match status" value="1"/>
</dbReference>
<feature type="binding site" evidence="7">
    <location>
        <position position="140"/>
    </location>
    <ligand>
        <name>substrate</name>
    </ligand>
</feature>
<feature type="active site" description="Proton donor/acceptor" evidence="6">
    <location>
        <position position="273"/>
    </location>
</feature>
<dbReference type="EC" id="3.5.1.25" evidence="10"/>
<evidence type="ECO:0000256" key="7">
    <source>
        <dbReference type="PIRSR" id="PIRSR038994-2"/>
    </source>
</evidence>
<dbReference type="Proteomes" id="UP000321039">
    <property type="component" value="Unassembled WGS sequence"/>
</dbReference>
<evidence type="ECO:0000256" key="2">
    <source>
        <dbReference type="ARBA" id="ARBA00022723"/>
    </source>
</evidence>
<feature type="binding site" evidence="8">
    <location>
        <position position="129"/>
    </location>
    <ligand>
        <name>Zn(2+)</name>
        <dbReference type="ChEBI" id="CHEBI:29105"/>
    </ligand>
</feature>
<feature type="binding site" evidence="8">
    <location>
        <position position="194"/>
    </location>
    <ligand>
        <name>Zn(2+)</name>
        <dbReference type="ChEBI" id="CHEBI:29105"/>
    </ligand>
</feature>
<dbReference type="GO" id="GO:0046872">
    <property type="term" value="F:metal ion binding"/>
    <property type="evidence" value="ECO:0007669"/>
    <property type="project" value="UniProtKB-KW"/>
</dbReference>
<dbReference type="Gene3D" id="3.20.20.140">
    <property type="entry name" value="Metal-dependent hydrolases"/>
    <property type="match status" value="1"/>
</dbReference>